<accession>A0ABC8RKL7</accession>
<dbReference type="PROSITE" id="PS51698">
    <property type="entry name" value="U_BOX"/>
    <property type="match status" value="1"/>
</dbReference>
<evidence type="ECO:0000313" key="8">
    <source>
        <dbReference type="Proteomes" id="UP001642360"/>
    </source>
</evidence>
<dbReference type="Pfam" id="PF25598">
    <property type="entry name" value="ARM_PUB"/>
    <property type="match status" value="1"/>
</dbReference>
<dbReference type="PANTHER" id="PTHR22849">
    <property type="entry name" value="WDSAM1 PROTEIN"/>
    <property type="match status" value="1"/>
</dbReference>
<sequence>MDGSEVQPFFICPIFLDIMKDPVTISTGMTFDRESIKKWFFSYNKTTCPVTKQPLTDQLLTNSNQNSSLTKLEDYKPRTISLIHPNQFKEGLLQSSTQKKTLTKIRLLIQENDDHTISMFDADIASLVASLMADTDSQCNSQGTSEKEQKLLKKPCQCRSKFKVVDYTYKAELKIDFFQSIGEILKDQNSIRGSLAVLSVLLEVLPHDNNGKKAVEMGIVLVLVELLCECNDRRPCENMLGVLDQLCRVAEGRATLLAHPAGLAAVSSKILRKSHVANHRAVNALLCVFRFGKSSVVWSHKSLWRWVVLPKCAW</sequence>
<dbReference type="GO" id="GO:0061630">
    <property type="term" value="F:ubiquitin protein ligase activity"/>
    <property type="evidence" value="ECO:0007669"/>
    <property type="project" value="UniProtKB-UniRule"/>
</dbReference>
<keyword evidence="4 5" id="KW-0833">Ubl conjugation pathway</keyword>
<evidence type="ECO:0000256" key="2">
    <source>
        <dbReference type="ARBA" id="ARBA00004906"/>
    </source>
</evidence>
<protein>
    <recommendedName>
        <fullName evidence="5 6">U-box domain-containing protein</fullName>
        <ecNumber evidence="5">2.3.2.27</ecNumber>
    </recommendedName>
    <alternativeName>
        <fullName evidence="5">RING-type E3 ubiquitin transferase PUB</fullName>
    </alternativeName>
</protein>
<keyword evidence="8" id="KW-1185">Reference proteome</keyword>
<dbReference type="Pfam" id="PF04564">
    <property type="entry name" value="U-box"/>
    <property type="match status" value="1"/>
</dbReference>
<dbReference type="InterPro" id="IPR045185">
    <property type="entry name" value="PUB22/23/24-like"/>
</dbReference>
<dbReference type="PANTHER" id="PTHR22849:SF164">
    <property type="entry name" value="U-BOX DOMAIN-CONTAINING PROTEIN"/>
    <property type="match status" value="1"/>
</dbReference>
<dbReference type="InterPro" id="IPR013083">
    <property type="entry name" value="Znf_RING/FYVE/PHD"/>
</dbReference>
<dbReference type="SUPFAM" id="SSF57850">
    <property type="entry name" value="RING/U-box"/>
    <property type="match status" value="1"/>
</dbReference>
<comment type="catalytic activity">
    <reaction evidence="1 5">
        <text>S-ubiquitinyl-[E2 ubiquitin-conjugating enzyme]-L-cysteine + [acceptor protein]-L-lysine = [E2 ubiquitin-conjugating enzyme]-L-cysteine + N(6)-ubiquitinyl-[acceptor protein]-L-lysine.</text>
        <dbReference type="EC" id="2.3.2.27"/>
    </reaction>
</comment>
<comment type="caution">
    <text evidence="7">The sequence shown here is derived from an EMBL/GenBank/DDBJ whole genome shotgun (WGS) entry which is preliminary data.</text>
</comment>
<feature type="domain" description="U-box" evidence="6">
    <location>
        <begin position="5"/>
        <end position="81"/>
    </location>
</feature>
<reference evidence="7 8" key="1">
    <citation type="submission" date="2024-02" db="EMBL/GenBank/DDBJ databases">
        <authorList>
            <person name="Vignale AGUSTIN F."/>
            <person name="Sosa J E."/>
            <person name="Modenutti C."/>
        </authorList>
    </citation>
    <scope>NUCLEOTIDE SEQUENCE [LARGE SCALE GENOMIC DNA]</scope>
</reference>
<keyword evidence="3 5" id="KW-0808">Transferase</keyword>
<organism evidence="7 8">
    <name type="scientific">Ilex paraguariensis</name>
    <name type="common">yerba mate</name>
    <dbReference type="NCBI Taxonomy" id="185542"/>
    <lineage>
        <taxon>Eukaryota</taxon>
        <taxon>Viridiplantae</taxon>
        <taxon>Streptophyta</taxon>
        <taxon>Embryophyta</taxon>
        <taxon>Tracheophyta</taxon>
        <taxon>Spermatophyta</taxon>
        <taxon>Magnoliopsida</taxon>
        <taxon>eudicotyledons</taxon>
        <taxon>Gunneridae</taxon>
        <taxon>Pentapetalae</taxon>
        <taxon>asterids</taxon>
        <taxon>campanulids</taxon>
        <taxon>Aquifoliales</taxon>
        <taxon>Aquifoliaceae</taxon>
        <taxon>Ilex</taxon>
    </lineage>
</organism>
<dbReference type="SMART" id="SM00504">
    <property type="entry name" value="Ubox"/>
    <property type="match status" value="1"/>
</dbReference>
<dbReference type="Gene3D" id="3.30.40.10">
    <property type="entry name" value="Zinc/RING finger domain, C3HC4 (zinc finger)"/>
    <property type="match status" value="1"/>
</dbReference>
<dbReference type="AlphaFoldDB" id="A0ABC8RKL7"/>
<dbReference type="EMBL" id="CAUOFW020001415">
    <property type="protein sequence ID" value="CAK9144716.1"/>
    <property type="molecule type" value="Genomic_DNA"/>
</dbReference>
<dbReference type="CDD" id="cd16664">
    <property type="entry name" value="RING-Ubox_PUB"/>
    <property type="match status" value="1"/>
</dbReference>
<dbReference type="GO" id="GO:0016567">
    <property type="term" value="P:protein ubiquitination"/>
    <property type="evidence" value="ECO:0007669"/>
    <property type="project" value="UniProtKB-UniRule"/>
</dbReference>
<evidence type="ECO:0000259" key="6">
    <source>
        <dbReference type="PROSITE" id="PS51698"/>
    </source>
</evidence>
<evidence type="ECO:0000256" key="1">
    <source>
        <dbReference type="ARBA" id="ARBA00000900"/>
    </source>
</evidence>
<dbReference type="InterPro" id="IPR058678">
    <property type="entry name" value="ARM_PUB"/>
</dbReference>
<comment type="function">
    <text evidence="5">Functions as an E3 ubiquitin ligase.</text>
</comment>
<evidence type="ECO:0000256" key="4">
    <source>
        <dbReference type="ARBA" id="ARBA00022786"/>
    </source>
</evidence>
<evidence type="ECO:0000313" key="7">
    <source>
        <dbReference type="EMBL" id="CAK9144716.1"/>
    </source>
</evidence>
<gene>
    <name evidence="7" type="ORF">ILEXP_LOCUS12480</name>
</gene>
<dbReference type="EC" id="2.3.2.27" evidence="5"/>
<dbReference type="Proteomes" id="UP001642360">
    <property type="component" value="Unassembled WGS sequence"/>
</dbReference>
<comment type="pathway">
    <text evidence="2 5">Protein modification; protein ubiquitination.</text>
</comment>
<dbReference type="InterPro" id="IPR003613">
    <property type="entry name" value="Ubox_domain"/>
</dbReference>
<dbReference type="SUPFAM" id="SSF48371">
    <property type="entry name" value="ARM repeat"/>
    <property type="match status" value="1"/>
</dbReference>
<evidence type="ECO:0000256" key="5">
    <source>
        <dbReference type="RuleBase" id="RU369093"/>
    </source>
</evidence>
<dbReference type="InterPro" id="IPR045210">
    <property type="entry name" value="RING-Ubox_PUB"/>
</dbReference>
<name>A0ABC8RKL7_9AQUA</name>
<evidence type="ECO:0000256" key="3">
    <source>
        <dbReference type="ARBA" id="ARBA00022679"/>
    </source>
</evidence>
<proteinExistence type="predicted"/>
<dbReference type="InterPro" id="IPR016024">
    <property type="entry name" value="ARM-type_fold"/>
</dbReference>